<dbReference type="PANTHER" id="PTHR11654">
    <property type="entry name" value="OLIGOPEPTIDE TRANSPORTER-RELATED"/>
    <property type="match status" value="1"/>
</dbReference>
<evidence type="ECO:0000313" key="3">
    <source>
        <dbReference type="EMBL" id="KAK8748788.1"/>
    </source>
</evidence>
<reference evidence="3 4" key="1">
    <citation type="journal article" date="2024" name="BMC Genomics">
        <title>Genome assembly of redclaw crayfish (Cherax quadricarinatus) provides insights into its immune adaptation and hypoxia tolerance.</title>
        <authorList>
            <person name="Liu Z."/>
            <person name="Zheng J."/>
            <person name="Li H."/>
            <person name="Fang K."/>
            <person name="Wang S."/>
            <person name="He J."/>
            <person name="Zhou D."/>
            <person name="Weng S."/>
            <person name="Chi M."/>
            <person name="Gu Z."/>
            <person name="He J."/>
            <person name="Li F."/>
            <person name="Wang M."/>
        </authorList>
    </citation>
    <scope>NUCLEOTIDE SEQUENCE [LARGE SCALE GENOMIC DNA]</scope>
    <source>
        <strain evidence="3">ZL_2023a</strain>
    </source>
</reference>
<gene>
    <name evidence="3" type="ORF">OTU49_015992</name>
</gene>
<keyword evidence="4" id="KW-1185">Reference proteome</keyword>
<keyword evidence="2" id="KW-0812">Transmembrane</keyword>
<protein>
    <submittedName>
        <fullName evidence="3">Uncharacterized protein</fullName>
    </submittedName>
</protein>
<feature type="non-terminal residue" evidence="3">
    <location>
        <position position="135"/>
    </location>
</feature>
<feature type="transmembrane region" description="Helical" evidence="2">
    <location>
        <begin position="102"/>
        <end position="120"/>
    </location>
</feature>
<keyword evidence="1" id="KW-0813">Transport</keyword>
<sequence length="135" mass="14960">MPTERTPLLPRHPSAMDAREARRQTAATVVILVVLTLERLAYYALATNFFLFLNKGPWDGPQAWDSLDAMNAVFVLAGVSYMSALLGGYISDAWLGRFKTMVAGFLLYISGYILLTLMAVDRLPRIICEANNNSS</sequence>
<evidence type="ECO:0000313" key="4">
    <source>
        <dbReference type="Proteomes" id="UP001445076"/>
    </source>
</evidence>
<dbReference type="Gene3D" id="1.20.1250.20">
    <property type="entry name" value="MFS general substrate transporter like domains"/>
    <property type="match status" value="1"/>
</dbReference>
<proteinExistence type="predicted"/>
<dbReference type="InterPro" id="IPR036259">
    <property type="entry name" value="MFS_trans_sf"/>
</dbReference>
<feature type="transmembrane region" description="Helical" evidence="2">
    <location>
        <begin position="26"/>
        <end position="52"/>
    </location>
</feature>
<keyword evidence="2" id="KW-1133">Transmembrane helix</keyword>
<feature type="transmembrane region" description="Helical" evidence="2">
    <location>
        <begin position="72"/>
        <end position="90"/>
    </location>
</feature>
<keyword evidence="1" id="KW-0571">Peptide transport</keyword>
<accession>A0AAW0Y9T9</accession>
<organism evidence="3 4">
    <name type="scientific">Cherax quadricarinatus</name>
    <name type="common">Australian red claw crayfish</name>
    <dbReference type="NCBI Taxonomy" id="27406"/>
    <lineage>
        <taxon>Eukaryota</taxon>
        <taxon>Metazoa</taxon>
        <taxon>Ecdysozoa</taxon>
        <taxon>Arthropoda</taxon>
        <taxon>Crustacea</taxon>
        <taxon>Multicrustacea</taxon>
        <taxon>Malacostraca</taxon>
        <taxon>Eumalacostraca</taxon>
        <taxon>Eucarida</taxon>
        <taxon>Decapoda</taxon>
        <taxon>Pleocyemata</taxon>
        <taxon>Astacidea</taxon>
        <taxon>Parastacoidea</taxon>
        <taxon>Parastacidae</taxon>
        <taxon>Cherax</taxon>
    </lineage>
</organism>
<comment type="caution">
    <text evidence="3">The sequence shown here is derived from an EMBL/GenBank/DDBJ whole genome shotgun (WGS) entry which is preliminary data.</text>
</comment>
<dbReference type="EMBL" id="JARKIK010000011">
    <property type="protein sequence ID" value="KAK8748788.1"/>
    <property type="molecule type" value="Genomic_DNA"/>
</dbReference>
<keyword evidence="2" id="KW-0472">Membrane</keyword>
<dbReference type="GO" id="GO:0015833">
    <property type="term" value="P:peptide transport"/>
    <property type="evidence" value="ECO:0007669"/>
    <property type="project" value="UniProtKB-KW"/>
</dbReference>
<evidence type="ECO:0000256" key="2">
    <source>
        <dbReference type="SAM" id="Phobius"/>
    </source>
</evidence>
<evidence type="ECO:0000256" key="1">
    <source>
        <dbReference type="ARBA" id="ARBA00022856"/>
    </source>
</evidence>
<name>A0AAW0Y9T9_CHEQU</name>
<dbReference type="AlphaFoldDB" id="A0AAW0Y9T9"/>
<keyword evidence="1" id="KW-0653">Protein transport</keyword>
<dbReference type="SUPFAM" id="SSF103473">
    <property type="entry name" value="MFS general substrate transporter"/>
    <property type="match status" value="1"/>
</dbReference>
<dbReference type="Proteomes" id="UP001445076">
    <property type="component" value="Unassembled WGS sequence"/>
</dbReference>